<evidence type="ECO:0008006" key="3">
    <source>
        <dbReference type="Google" id="ProtNLM"/>
    </source>
</evidence>
<dbReference type="Proteomes" id="UP000005867">
    <property type="component" value="Chromosome"/>
</dbReference>
<gene>
    <name evidence="1" type="ORF">P186_2375</name>
</gene>
<dbReference type="RefSeq" id="WP_014289586.1">
    <property type="nucleotide sequence ID" value="NC_016645.1"/>
</dbReference>
<dbReference type="KEGG" id="pyr:P186_2375"/>
<dbReference type="eggNOG" id="arCOG05472">
    <property type="taxonomic scope" value="Archaea"/>
</dbReference>
<dbReference type="EMBL" id="CP003098">
    <property type="protein sequence ID" value="AET33761.1"/>
    <property type="molecule type" value="Genomic_DNA"/>
</dbReference>
<dbReference type="AlphaFoldDB" id="G7VC75"/>
<dbReference type="Pfam" id="PF09970">
    <property type="entry name" value="DUF2204"/>
    <property type="match status" value="1"/>
</dbReference>
<dbReference type="InterPro" id="IPR018700">
    <property type="entry name" value="DUF2204"/>
</dbReference>
<dbReference type="BioCyc" id="PSP1104324:GJSN-2321-MONOMER"/>
<protein>
    <recommendedName>
        <fullName evidence="3">Nucleotidyltransferase family protein</fullName>
    </recommendedName>
</protein>
<dbReference type="GeneID" id="11593977"/>
<reference evidence="1 2" key="1">
    <citation type="journal article" date="2012" name="J. Bacteriol.">
        <title>Complete genome sequence of strain 1860, a crenarchaeon of the genus pyrobaculum able to grow with various electron acceptors.</title>
        <authorList>
            <person name="Mardanov A.V."/>
            <person name="Gumerov V.M."/>
            <person name="Slobodkina G.B."/>
            <person name="Beletsky A.V."/>
            <person name="Bonch-Osmolovskaya E.A."/>
            <person name="Ravin N.V."/>
            <person name="Skryabin K.G."/>
        </authorList>
    </citation>
    <scope>NUCLEOTIDE SEQUENCE [LARGE SCALE GENOMIC DNA]</scope>
    <source>
        <strain evidence="1 2">1860</strain>
    </source>
</reference>
<accession>G7VC75</accession>
<sequence length="187" mass="20705">MSSCSPALGFLAELNEEVWRRGLGRVVVVGGFAVELYSGVAYRRGDIDFVIDTPRVREARHVFEELVAKRGWRKVSRVYEGPGALYLDLVGYTYTGRVKGLRTCGGSVYVQSPEDAIVSSPNSCVYGEPPADCERAAAVLSAQREHLNRDYPLEFARGNGVDKKLEEMRRVVEKTFSALQDVVGERG</sequence>
<dbReference type="STRING" id="1104324.P186_2375"/>
<evidence type="ECO:0000313" key="1">
    <source>
        <dbReference type="EMBL" id="AET33761.1"/>
    </source>
</evidence>
<organism evidence="1 2">
    <name type="scientific">Pyrobaculum ferrireducens</name>
    <dbReference type="NCBI Taxonomy" id="1104324"/>
    <lineage>
        <taxon>Archaea</taxon>
        <taxon>Thermoproteota</taxon>
        <taxon>Thermoprotei</taxon>
        <taxon>Thermoproteales</taxon>
        <taxon>Thermoproteaceae</taxon>
        <taxon>Pyrobaculum</taxon>
    </lineage>
</organism>
<evidence type="ECO:0000313" key="2">
    <source>
        <dbReference type="Proteomes" id="UP000005867"/>
    </source>
</evidence>
<keyword evidence="2" id="KW-1185">Reference proteome</keyword>
<dbReference type="OrthoDB" id="21412at2157"/>
<name>G7VC75_9CREN</name>
<dbReference type="HOGENOM" id="CLU_106322_0_0_2"/>
<proteinExistence type="predicted"/>